<name>A0A2H3JBA7_WOLCO</name>
<dbReference type="AlphaFoldDB" id="A0A2H3JBA7"/>
<organism evidence="1 2">
    <name type="scientific">Wolfiporia cocos (strain MD-104)</name>
    <name type="common">Brown rot fungus</name>
    <dbReference type="NCBI Taxonomy" id="742152"/>
    <lineage>
        <taxon>Eukaryota</taxon>
        <taxon>Fungi</taxon>
        <taxon>Dikarya</taxon>
        <taxon>Basidiomycota</taxon>
        <taxon>Agaricomycotina</taxon>
        <taxon>Agaricomycetes</taxon>
        <taxon>Polyporales</taxon>
        <taxon>Phaeolaceae</taxon>
        <taxon>Wolfiporia</taxon>
    </lineage>
</organism>
<evidence type="ECO:0000313" key="2">
    <source>
        <dbReference type="Proteomes" id="UP000218811"/>
    </source>
</evidence>
<protein>
    <recommendedName>
        <fullName evidence="3">Fucose-specific lectin</fullName>
    </recommendedName>
</protein>
<accession>A0A2H3JBA7</accession>
<dbReference type="Gene3D" id="2.120.10.70">
    <property type="entry name" value="Fucose-specific lectin"/>
    <property type="match status" value="1"/>
</dbReference>
<reference evidence="1 2" key="1">
    <citation type="journal article" date="2012" name="Science">
        <title>The Paleozoic origin of enzymatic lignin decomposition reconstructed from 31 fungal genomes.</title>
        <authorList>
            <person name="Floudas D."/>
            <person name="Binder M."/>
            <person name="Riley R."/>
            <person name="Barry K."/>
            <person name="Blanchette R.A."/>
            <person name="Henrissat B."/>
            <person name="Martinez A.T."/>
            <person name="Otillar R."/>
            <person name="Spatafora J.W."/>
            <person name="Yadav J.S."/>
            <person name="Aerts A."/>
            <person name="Benoit I."/>
            <person name="Boyd A."/>
            <person name="Carlson A."/>
            <person name="Copeland A."/>
            <person name="Coutinho P.M."/>
            <person name="de Vries R.P."/>
            <person name="Ferreira P."/>
            <person name="Findley K."/>
            <person name="Foster B."/>
            <person name="Gaskell J."/>
            <person name="Glotzer D."/>
            <person name="Gorecki P."/>
            <person name="Heitman J."/>
            <person name="Hesse C."/>
            <person name="Hori C."/>
            <person name="Igarashi K."/>
            <person name="Jurgens J.A."/>
            <person name="Kallen N."/>
            <person name="Kersten P."/>
            <person name="Kohler A."/>
            <person name="Kuees U."/>
            <person name="Kumar T.K.A."/>
            <person name="Kuo A."/>
            <person name="LaButti K."/>
            <person name="Larrondo L.F."/>
            <person name="Lindquist E."/>
            <person name="Ling A."/>
            <person name="Lombard V."/>
            <person name="Lucas S."/>
            <person name="Lundell T."/>
            <person name="Martin R."/>
            <person name="McLaughlin D.J."/>
            <person name="Morgenstern I."/>
            <person name="Morin E."/>
            <person name="Murat C."/>
            <person name="Nagy L.G."/>
            <person name="Nolan M."/>
            <person name="Ohm R.A."/>
            <person name="Patyshakuliyeva A."/>
            <person name="Rokas A."/>
            <person name="Ruiz-Duenas F.J."/>
            <person name="Sabat G."/>
            <person name="Salamov A."/>
            <person name="Samejima M."/>
            <person name="Schmutz J."/>
            <person name="Slot J.C."/>
            <person name="St John F."/>
            <person name="Stenlid J."/>
            <person name="Sun H."/>
            <person name="Sun S."/>
            <person name="Syed K."/>
            <person name="Tsang A."/>
            <person name="Wiebenga A."/>
            <person name="Young D."/>
            <person name="Pisabarro A."/>
            <person name="Eastwood D.C."/>
            <person name="Martin F."/>
            <person name="Cullen D."/>
            <person name="Grigoriev I.V."/>
            <person name="Hibbett D.S."/>
        </authorList>
    </citation>
    <scope>NUCLEOTIDE SEQUENCE [LARGE SCALE GENOMIC DNA]</scope>
    <source>
        <strain evidence="1 2">MD-104</strain>
    </source>
</reference>
<gene>
    <name evidence="1" type="ORF">WOLCODRAFT_148019</name>
</gene>
<keyword evidence="2" id="KW-1185">Reference proteome</keyword>
<dbReference type="SUPFAM" id="SSF89372">
    <property type="entry name" value="Fucose-specific lectin"/>
    <property type="match status" value="1"/>
</dbReference>
<dbReference type="OMA" id="DDDKFPQ"/>
<evidence type="ECO:0008006" key="3">
    <source>
        <dbReference type="Google" id="ProtNLM"/>
    </source>
</evidence>
<dbReference type="OrthoDB" id="5367135at2759"/>
<sequence>MSQLQDLTRSLLAAGGAAHPEGKGAYFLYSERASLISKHWTGSAFGDGELITDNVRSDSTAAYLISPSSRLVVCISSSSTLRLLRYDEDDEEWVDDDKFPQLSVHRDGNLSADIDEDGQISVFFQDASGHLVAFGDGELITDNVRSDSTAAYLISPSSRLVVCISSSSTLRLLRYDEDDEEWVDDDKFPQLSVHRDGNLSADIDEDGQISVFFQDASGHLVYVNTAGAPIVLPANPVAGSPISALRTGGEPAAFYVSAKDSHLHYITQSRSGTWTDQSLMDLTIEDRLRQIMVGGSEKSGPEIFALTEDRKLLQYVMGGEGQRRELGKVDQAGKYVPGTTAEFCVDLRVKIFCHTFNWHICSEHGHIRDCCCCGFWEHNAK</sequence>
<dbReference type="Proteomes" id="UP000218811">
    <property type="component" value="Unassembled WGS sequence"/>
</dbReference>
<dbReference type="STRING" id="742152.A0A2H3JBA7"/>
<evidence type="ECO:0000313" key="1">
    <source>
        <dbReference type="EMBL" id="PCH33954.1"/>
    </source>
</evidence>
<dbReference type="EMBL" id="KB467831">
    <property type="protein sequence ID" value="PCH33954.1"/>
    <property type="molecule type" value="Genomic_DNA"/>
</dbReference>
<proteinExistence type="predicted"/>